<name>A0ACB5UBM8_AMBMO</name>
<accession>A0ACB5UBM8</accession>
<sequence>MIFPGYQLRNRRSKFATTVFGMMGTMYGSLRPYLLAMLCNFLDEFYRVPYMKLDSILFELELTEFKKRLNLVKVSSSSAGNYVFKSSVPVPVLKLGEAPKNVIEEVKK</sequence>
<reference evidence="1" key="1">
    <citation type="submission" date="2023-04" db="EMBL/GenBank/DDBJ databases">
        <title>Ambrosiozyma monospora NBRC 10751.</title>
        <authorList>
            <person name="Ichikawa N."/>
            <person name="Sato H."/>
            <person name="Tonouchi N."/>
        </authorList>
    </citation>
    <scope>NUCLEOTIDE SEQUENCE</scope>
    <source>
        <strain evidence="1">NBRC 10751</strain>
    </source>
</reference>
<evidence type="ECO:0000313" key="1">
    <source>
        <dbReference type="EMBL" id="GMF07940.1"/>
    </source>
</evidence>
<evidence type="ECO:0000313" key="2">
    <source>
        <dbReference type="Proteomes" id="UP001165064"/>
    </source>
</evidence>
<protein>
    <submittedName>
        <fullName evidence="1">Unnamed protein product</fullName>
    </submittedName>
</protein>
<proteinExistence type="predicted"/>
<comment type="caution">
    <text evidence="1">The sequence shown here is derived from an EMBL/GenBank/DDBJ whole genome shotgun (WGS) entry which is preliminary data.</text>
</comment>
<organism evidence="1 2">
    <name type="scientific">Ambrosiozyma monospora</name>
    <name type="common">Yeast</name>
    <name type="synonym">Endomycopsis monosporus</name>
    <dbReference type="NCBI Taxonomy" id="43982"/>
    <lineage>
        <taxon>Eukaryota</taxon>
        <taxon>Fungi</taxon>
        <taxon>Dikarya</taxon>
        <taxon>Ascomycota</taxon>
        <taxon>Saccharomycotina</taxon>
        <taxon>Pichiomycetes</taxon>
        <taxon>Pichiales</taxon>
        <taxon>Pichiaceae</taxon>
        <taxon>Ambrosiozyma</taxon>
    </lineage>
</organism>
<dbReference type="Proteomes" id="UP001165064">
    <property type="component" value="Unassembled WGS sequence"/>
</dbReference>
<dbReference type="EMBL" id="BSXS01016557">
    <property type="protein sequence ID" value="GMF07940.1"/>
    <property type="molecule type" value="Genomic_DNA"/>
</dbReference>
<keyword evidence="2" id="KW-1185">Reference proteome</keyword>
<gene>
    <name evidence="1" type="ORF">Amon02_001310300</name>
</gene>